<feature type="non-terminal residue" evidence="1">
    <location>
        <position position="1"/>
    </location>
</feature>
<keyword evidence="2" id="KW-1185">Reference proteome</keyword>
<evidence type="ECO:0000313" key="2">
    <source>
        <dbReference type="Proteomes" id="UP001516400"/>
    </source>
</evidence>
<reference evidence="1 2" key="1">
    <citation type="journal article" date="2021" name="BMC Biol.">
        <title>Horizontally acquired antibacterial genes associated with adaptive radiation of ladybird beetles.</title>
        <authorList>
            <person name="Li H.S."/>
            <person name="Tang X.F."/>
            <person name="Huang Y.H."/>
            <person name="Xu Z.Y."/>
            <person name="Chen M.L."/>
            <person name="Du X.Y."/>
            <person name="Qiu B.Y."/>
            <person name="Chen P.T."/>
            <person name="Zhang W."/>
            <person name="Slipinski A."/>
            <person name="Escalona H.E."/>
            <person name="Waterhouse R.M."/>
            <person name="Zwick A."/>
            <person name="Pang H."/>
        </authorList>
    </citation>
    <scope>NUCLEOTIDE SEQUENCE [LARGE SCALE GENOMIC DNA]</scope>
    <source>
        <strain evidence="1">SYSU2018</strain>
    </source>
</reference>
<gene>
    <name evidence="1" type="ORF">HHI36_001753</name>
</gene>
<evidence type="ECO:0000313" key="1">
    <source>
        <dbReference type="EMBL" id="KAL3287277.1"/>
    </source>
</evidence>
<dbReference type="Proteomes" id="UP001516400">
    <property type="component" value="Unassembled WGS sequence"/>
</dbReference>
<dbReference type="EMBL" id="JABFTP020000185">
    <property type="protein sequence ID" value="KAL3287277.1"/>
    <property type="molecule type" value="Genomic_DNA"/>
</dbReference>
<proteinExistence type="predicted"/>
<name>A0ABD2P9A1_9CUCU</name>
<comment type="caution">
    <text evidence="1">The sequence shown here is derived from an EMBL/GenBank/DDBJ whole genome shotgun (WGS) entry which is preliminary data.</text>
</comment>
<dbReference type="AlphaFoldDB" id="A0ABD2P9A1"/>
<organism evidence="1 2">
    <name type="scientific">Cryptolaemus montrouzieri</name>
    <dbReference type="NCBI Taxonomy" id="559131"/>
    <lineage>
        <taxon>Eukaryota</taxon>
        <taxon>Metazoa</taxon>
        <taxon>Ecdysozoa</taxon>
        <taxon>Arthropoda</taxon>
        <taxon>Hexapoda</taxon>
        <taxon>Insecta</taxon>
        <taxon>Pterygota</taxon>
        <taxon>Neoptera</taxon>
        <taxon>Endopterygota</taxon>
        <taxon>Coleoptera</taxon>
        <taxon>Polyphaga</taxon>
        <taxon>Cucujiformia</taxon>
        <taxon>Coccinelloidea</taxon>
        <taxon>Coccinellidae</taxon>
        <taxon>Scymninae</taxon>
        <taxon>Scymnini</taxon>
        <taxon>Cryptolaemus</taxon>
    </lineage>
</organism>
<sequence>SGAGSAIYGLIYIGKLPAAKVQKNLEQTVVITLTKTKKTHLLAIAKIIEFYNKTKGGVDPMDQMVGSFNCKRQTIRRSFAVFKNIFDKAGLDAFFNSLGKFSM</sequence>
<protein>
    <submittedName>
        <fullName evidence="1">Uncharacterized protein</fullName>
    </submittedName>
</protein>
<accession>A0ABD2P9A1</accession>